<proteinExistence type="predicted"/>
<evidence type="ECO:0000313" key="1">
    <source>
        <dbReference type="EMBL" id="CUO89858.1"/>
    </source>
</evidence>
<reference evidence="1 2" key="1">
    <citation type="submission" date="2015-09" db="EMBL/GenBank/DDBJ databases">
        <authorList>
            <consortium name="Pathogen Informatics"/>
        </authorList>
    </citation>
    <scope>NUCLEOTIDE SEQUENCE [LARGE SCALE GENOMIC DNA]</scope>
    <source>
        <strain evidence="1 2">2789STDY5834880</strain>
    </source>
</reference>
<accession>A0A174IWZ2</accession>
<gene>
    <name evidence="1" type="ORF">ERS852494_01025</name>
</gene>
<evidence type="ECO:0000313" key="2">
    <source>
        <dbReference type="Proteomes" id="UP000095657"/>
    </source>
</evidence>
<dbReference type="STRING" id="47678.ERS852494_01025"/>
<dbReference type="EMBL" id="CZAI01000002">
    <property type="protein sequence ID" value="CUO89858.1"/>
    <property type="molecule type" value="Genomic_DNA"/>
</dbReference>
<dbReference type="GeneID" id="82177795"/>
<protein>
    <submittedName>
        <fullName evidence="1">Uncharacterized protein</fullName>
    </submittedName>
</protein>
<dbReference type="AlphaFoldDB" id="A0A174IWZ2"/>
<dbReference type="Proteomes" id="UP000095657">
    <property type="component" value="Unassembled WGS sequence"/>
</dbReference>
<name>A0A174IWZ2_9BACE</name>
<sequence>MTDGAIDRLKEMVNKPFLYQNEEVVILNYCDGTGDDGTEVEIYLNNGKVLVFSMFDLASKLNRFRPITNTVVVLANERLNKVSTVNPTILQDLRNLVLQQIKDVKEDPSKVSQAKQVFQGVNTVINLAKTELEYRKYLDTTDPQNK</sequence>
<dbReference type="RefSeq" id="WP_008765972.1">
    <property type="nucleotide sequence ID" value="NZ_CZAI01000002.1"/>
</dbReference>
<organism evidence="1 2">
    <name type="scientific">Bacteroides caccae</name>
    <dbReference type="NCBI Taxonomy" id="47678"/>
    <lineage>
        <taxon>Bacteria</taxon>
        <taxon>Pseudomonadati</taxon>
        <taxon>Bacteroidota</taxon>
        <taxon>Bacteroidia</taxon>
        <taxon>Bacteroidales</taxon>
        <taxon>Bacteroidaceae</taxon>
        <taxon>Bacteroides</taxon>
    </lineage>
</organism>